<dbReference type="PANTHER" id="PTHR35585:SF1">
    <property type="entry name" value="HHE DOMAIN PROTEIN (AFU_ORTHOLOGUE AFUA_4G00730)"/>
    <property type="match status" value="1"/>
</dbReference>
<feature type="domain" description="Hemerythrin-like" evidence="1">
    <location>
        <begin position="5"/>
        <end position="121"/>
    </location>
</feature>
<comment type="caution">
    <text evidence="2">The sequence shown here is derived from an EMBL/GenBank/DDBJ whole genome shotgun (WGS) entry which is preliminary data.</text>
</comment>
<gene>
    <name evidence="2" type="ORF">DL764_009913</name>
</gene>
<accession>A0A4Q4STS1</accession>
<dbReference type="STRING" id="155417.A0A4Q4STS1"/>
<evidence type="ECO:0000313" key="3">
    <source>
        <dbReference type="Proteomes" id="UP000293360"/>
    </source>
</evidence>
<dbReference type="AlphaFoldDB" id="A0A4Q4STS1"/>
<dbReference type="Proteomes" id="UP000293360">
    <property type="component" value="Unassembled WGS sequence"/>
</dbReference>
<keyword evidence="3" id="KW-1185">Reference proteome</keyword>
<name>A0A4Q4STS1_9PEZI</name>
<sequence>MGRVSDVIKHDHRELEDYYNKIVNTSDHDERERYQNAFAWELARHSIGEEIVVYPAMEKHLPDGKDLAEKDRADHRKVKEQLKTFQNLKASAPDFMPTIRSLMKDLQEHIQEEEEADLPKLEQALSEADSEQLASSFQRTKMFVPTRSHPSAPDRPPFETAMGLLAAPIDKVMDAFRKFPKE</sequence>
<proteinExistence type="predicted"/>
<evidence type="ECO:0000259" key="1">
    <source>
        <dbReference type="Pfam" id="PF01814"/>
    </source>
</evidence>
<reference evidence="2 3" key="1">
    <citation type="submission" date="2018-06" db="EMBL/GenBank/DDBJ databases">
        <title>Complete Genomes of Monosporascus.</title>
        <authorList>
            <person name="Robinson A.J."/>
            <person name="Natvig D.O."/>
        </authorList>
    </citation>
    <scope>NUCLEOTIDE SEQUENCE [LARGE SCALE GENOMIC DNA]</scope>
    <source>
        <strain evidence="2 3">CBS 110550</strain>
    </source>
</reference>
<dbReference type="EMBL" id="QJNU01001058">
    <property type="protein sequence ID" value="RYO80287.1"/>
    <property type="molecule type" value="Genomic_DNA"/>
</dbReference>
<organism evidence="2 3">
    <name type="scientific">Monosporascus ibericus</name>
    <dbReference type="NCBI Taxonomy" id="155417"/>
    <lineage>
        <taxon>Eukaryota</taxon>
        <taxon>Fungi</taxon>
        <taxon>Dikarya</taxon>
        <taxon>Ascomycota</taxon>
        <taxon>Pezizomycotina</taxon>
        <taxon>Sordariomycetes</taxon>
        <taxon>Xylariomycetidae</taxon>
        <taxon>Xylariales</taxon>
        <taxon>Xylariales incertae sedis</taxon>
        <taxon>Monosporascus</taxon>
    </lineage>
</organism>
<dbReference type="Pfam" id="PF01814">
    <property type="entry name" value="Hemerythrin"/>
    <property type="match status" value="1"/>
</dbReference>
<dbReference type="PANTHER" id="PTHR35585">
    <property type="entry name" value="HHE DOMAIN PROTEIN (AFU_ORTHOLOGUE AFUA_4G00730)"/>
    <property type="match status" value="1"/>
</dbReference>
<evidence type="ECO:0000313" key="2">
    <source>
        <dbReference type="EMBL" id="RYO80287.1"/>
    </source>
</evidence>
<protein>
    <recommendedName>
        <fullName evidence="1">Hemerythrin-like domain-containing protein</fullName>
    </recommendedName>
</protein>
<dbReference type="Gene3D" id="1.20.120.520">
    <property type="entry name" value="nmb1532 protein domain like"/>
    <property type="match status" value="1"/>
</dbReference>
<dbReference type="OrthoDB" id="9983919at2759"/>
<dbReference type="InterPro" id="IPR012312">
    <property type="entry name" value="Hemerythrin-like"/>
</dbReference>